<comment type="caution">
    <text evidence="3">The sequence shown here is derived from an EMBL/GenBank/DDBJ whole genome shotgun (WGS) entry which is preliminary data.</text>
</comment>
<organism evidence="3 4">
    <name type="scientific">Amycolatopsis echigonensis</name>
    <dbReference type="NCBI Taxonomy" id="2576905"/>
    <lineage>
        <taxon>Bacteria</taxon>
        <taxon>Bacillati</taxon>
        <taxon>Actinomycetota</taxon>
        <taxon>Actinomycetes</taxon>
        <taxon>Pseudonocardiales</taxon>
        <taxon>Pseudonocardiaceae</taxon>
        <taxon>Amycolatopsis</taxon>
    </lineage>
</organism>
<keyword evidence="1" id="KW-0175">Coiled coil</keyword>
<feature type="coiled-coil region" evidence="1">
    <location>
        <begin position="77"/>
        <end position="139"/>
    </location>
</feature>
<sequence>MTRTLKRTGGATFAATVGGAAIDEPQYEAILREAWSARPSLLDALIFGTRTAGKDSGFPIRDHLADVFGVQPLLDAASQLKERRGALTAKIKSIRDDLVATDEAVAEADREVAALERGVEAAAAERNVIEARIGDLEATAACAAAWERYRRDAQAYGDRVREPVAQMTDVLDVGTHDPARALADGEREAAAALQESPDARPAAEVASAAAANASDLLGAATTECPTCLRPLSAAERDAALASHGDLGVHARTEVERRQRETASVRQRLETIADFGRTLNGLHTPIEPDNEDPGPDATVELAEARRLASELAEKHGALGARLPEAKRKAANLRRAGNEQNDLLTAAREEAVAEVTASVTSAEANARLPYW</sequence>
<proteinExistence type="predicted"/>
<evidence type="ECO:0000313" key="5">
    <source>
        <dbReference type="Proteomes" id="UP000550260"/>
    </source>
</evidence>
<dbReference type="EMBL" id="JACJHR010000061">
    <property type="protein sequence ID" value="MBB2503831.1"/>
    <property type="molecule type" value="Genomic_DNA"/>
</dbReference>
<protein>
    <submittedName>
        <fullName evidence="3">Uncharacterized protein</fullName>
    </submittedName>
</protein>
<evidence type="ECO:0000313" key="4">
    <source>
        <dbReference type="Proteomes" id="UP000233750"/>
    </source>
</evidence>
<evidence type="ECO:0000313" key="3">
    <source>
        <dbReference type="EMBL" id="PKV95285.1"/>
    </source>
</evidence>
<gene>
    <name evidence="3" type="ORF">ATK30_6199</name>
    <name evidence="2" type="ORF">H5411_32415</name>
</gene>
<dbReference type="Proteomes" id="UP000550260">
    <property type="component" value="Unassembled WGS sequence"/>
</dbReference>
<accession>A0A8E1W4F8</accession>
<dbReference type="EMBL" id="PJMY01000003">
    <property type="protein sequence ID" value="PKV95285.1"/>
    <property type="molecule type" value="Genomic_DNA"/>
</dbReference>
<reference evidence="3 4" key="1">
    <citation type="submission" date="2017-12" db="EMBL/GenBank/DDBJ databases">
        <title>Sequencing the genomes of 1000 Actinobacteria strains.</title>
        <authorList>
            <person name="Klenk H.-P."/>
        </authorList>
    </citation>
    <scope>NUCLEOTIDE SEQUENCE [LARGE SCALE GENOMIC DNA]</scope>
    <source>
        <strain evidence="3 4">DSM 45165</strain>
    </source>
</reference>
<dbReference type="AlphaFoldDB" id="A0A2N3WN33"/>
<dbReference type="RefSeq" id="WP_101438440.1">
    <property type="nucleotide sequence ID" value="NZ_JACJHR010000061.1"/>
</dbReference>
<accession>A0A2N3WN33</accession>
<evidence type="ECO:0000313" key="2">
    <source>
        <dbReference type="EMBL" id="MBB2503831.1"/>
    </source>
</evidence>
<dbReference type="Proteomes" id="UP000233750">
    <property type="component" value="Unassembled WGS sequence"/>
</dbReference>
<name>A0A2N3WN33_9PSEU</name>
<keyword evidence="4" id="KW-1185">Reference proteome</keyword>
<reference evidence="2 5" key="2">
    <citation type="submission" date="2020-08" db="EMBL/GenBank/DDBJ databases">
        <title>Amycolatopsis echigonensis JCM 21831.</title>
        <authorList>
            <person name="Tedsree N."/>
            <person name="Kuncharoen N."/>
            <person name="Likhitwitayawuid K."/>
            <person name="Tanasupawat S."/>
        </authorList>
    </citation>
    <scope>NUCLEOTIDE SEQUENCE [LARGE SCALE GENOMIC DNA]</scope>
    <source>
        <strain evidence="2 5">JCM 21831</strain>
    </source>
</reference>
<evidence type="ECO:0000256" key="1">
    <source>
        <dbReference type="SAM" id="Coils"/>
    </source>
</evidence>